<evidence type="ECO:0000313" key="1">
    <source>
        <dbReference type="EMBL" id="PSH62982.1"/>
    </source>
</evidence>
<gene>
    <name evidence="1" type="ORF">CU102_24240</name>
</gene>
<evidence type="ECO:0000313" key="2">
    <source>
        <dbReference type="Proteomes" id="UP000241444"/>
    </source>
</evidence>
<proteinExistence type="predicted"/>
<accession>A0A2P7B988</accession>
<comment type="caution">
    <text evidence="1">The sequence shown here is derived from an EMBL/GenBank/DDBJ whole genome shotgun (WGS) entry which is preliminary data.</text>
</comment>
<dbReference type="EMBL" id="PGGO01000026">
    <property type="protein sequence ID" value="PSH62982.1"/>
    <property type="molecule type" value="Genomic_DNA"/>
</dbReference>
<sequence>MMVILNPIKERTENDTARQTDIFVHRPTASALLQTFLLGACFVVQIGAPEMSRMPGVRRAIQMMDDHSAASAMPVTTNSILPAANRRPSVDAAA</sequence>
<dbReference type="Proteomes" id="UP000241444">
    <property type="component" value="Unassembled WGS sequence"/>
</dbReference>
<dbReference type="AlphaFoldDB" id="A0A2P7B988"/>
<protein>
    <submittedName>
        <fullName evidence="1">Uncharacterized protein</fullName>
    </submittedName>
</protein>
<keyword evidence="2" id="KW-1185">Reference proteome</keyword>
<organism evidence="1 2">
    <name type="scientific">Phyllobacterium brassicacearum</name>
    <dbReference type="NCBI Taxonomy" id="314235"/>
    <lineage>
        <taxon>Bacteria</taxon>
        <taxon>Pseudomonadati</taxon>
        <taxon>Pseudomonadota</taxon>
        <taxon>Alphaproteobacteria</taxon>
        <taxon>Hyphomicrobiales</taxon>
        <taxon>Phyllobacteriaceae</taxon>
        <taxon>Phyllobacterium</taxon>
    </lineage>
</organism>
<reference evidence="2" key="1">
    <citation type="submission" date="2017-11" db="EMBL/GenBank/DDBJ databases">
        <authorList>
            <person name="Kuznetsova I."/>
            <person name="Sazanova A."/>
            <person name="Chirak E."/>
            <person name="Safronova V."/>
            <person name="Willems A."/>
        </authorList>
    </citation>
    <scope>NUCLEOTIDE SEQUENCE [LARGE SCALE GENOMIC DNA]</scope>
    <source>
        <strain evidence="2">STM 196</strain>
    </source>
</reference>
<name>A0A2P7B988_9HYPH</name>